<proteinExistence type="inferred from homology"/>
<protein>
    <submittedName>
        <fullName evidence="4">Alpha/beta-hydrolase</fullName>
    </submittedName>
</protein>
<gene>
    <name evidence="4" type="ORF">F5878DRAFT_531110</name>
</gene>
<keyword evidence="5" id="KW-1185">Reference proteome</keyword>
<dbReference type="SUPFAM" id="SSF53474">
    <property type="entry name" value="alpha/beta-Hydrolases"/>
    <property type="match status" value="1"/>
</dbReference>
<reference evidence="4" key="1">
    <citation type="submission" date="2022-08" db="EMBL/GenBank/DDBJ databases">
        <authorList>
            <consortium name="DOE Joint Genome Institute"/>
            <person name="Min B."/>
            <person name="Riley R."/>
            <person name="Sierra-Patev S."/>
            <person name="Naranjo-Ortiz M."/>
            <person name="Looney B."/>
            <person name="Konkel Z."/>
            <person name="Slot J.C."/>
            <person name="Sakamoto Y."/>
            <person name="Steenwyk J.L."/>
            <person name="Rokas A."/>
            <person name="Carro J."/>
            <person name="Camarero S."/>
            <person name="Ferreira P."/>
            <person name="Molpeceres G."/>
            <person name="Ruiz-Duenas F.J."/>
            <person name="Serrano A."/>
            <person name="Henrissat B."/>
            <person name="Drula E."/>
            <person name="Hughes K.W."/>
            <person name="Mata J.L."/>
            <person name="Ishikawa N.K."/>
            <person name="Vargas-Isla R."/>
            <person name="Ushijima S."/>
            <person name="Smith C.A."/>
            <person name="Ahrendt S."/>
            <person name="Andreopoulos W."/>
            <person name="He G."/>
            <person name="Labutti K."/>
            <person name="Lipzen A."/>
            <person name="Ng V."/>
            <person name="Sandor L."/>
            <person name="Barry K."/>
            <person name="Martinez A.T."/>
            <person name="Xiao Y."/>
            <person name="Gibbons J.G."/>
            <person name="Terashima K."/>
            <person name="Hibbett D.S."/>
            <person name="Grigoriev I.V."/>
        </authorList>
    </citation>
    <scope>NUCLEOTIDE SEQUENCE</scope>
    <source>
        <strain evidence="4">TFB9207</strain>
    </source>
</reference>
<name>A0AA38PF22_9AGAR</name>
<evidence type="ECO:0000256" key="1">
    <source>
        <dbReference type="ARBA" id="ARBA00022801"/>
    </source>
</evidence>
<dbReference type="AlphaFoldDB" id="A0AA38PF22"/>
<sequence length="348" mass="38701">MVSIFGGTVSSQNTSTGASSLNQTFYKDVNVTRGLTYHYYFSPPSEDQPVLMFLHGFPSSSYDWHYQIEFFQNKGYGLIVPDMLGYGGTAKPVDPELYKSSLISQDMVDILDTENVEEAIAVGHDWGSKIVGRLANYFPERFSAFAFISVGYFPPSILEANMSEINNITTQAIGYEIFGYWDFFSSDGANELIESHLDSFYDLTFPNDTVLRITDFAPEGATQAWLEANRTTAAGDYITPEASLIDTQIGLWRDEGLTGALCWYKILTSTIERDDDQGIPQENLTIKKPVFMGASLRDYVAIAASQIASTLQVSENTTIIREYDAGHWAILEAAAQLNSDLLAWIESL</sequence>
<dbReference type="InterPro" id="IPR029058">
    <property type="entry name" value="AB_hydrolase_fold"/>
</dbReference>
<dbReference type="PANTHER" id="PTHR43329">
    <property type="entry name" value="EPOXIDE HYDROLASE"/>
    <property type="match status" value="1"/>
</dbReference>
<evidence type="ECO:0000313" key="4">
    <source>
        <dbReference type="EMBL" id="KAJ3841745.1"/>
    </source>
</evidence>
<comment type="similarity">
    <text evidence="2">Belongs to the AB hydrolase superfamily. Epoxide hydrolase family.</text>
</comment>
<dbReference type="InterPro" id="IPR000073">
    <property type="entry name" value="AB_hydrolase_1"/>
</dbReference>
<dbReference type="Gene3D" id="3.40.50.1820">
    <property type="entry name" value="alpha/beta hydrolase"/>
    <property type="match status" value="1"/>
</dbReference>
<dbReference type="InterPro" id="IPR000639">
    <property type="entry name" value="Epox_hydrolase-like"/>
</dbReference>
<dbReference type="Proteomes" id="UP001163846">
    <property type="component" value="Unassembled WGS sequence"/>
</dbReference>
<accession>A0AA38PF22</accession>
<dbReference type="PRINTS" id="PR00412">
    <property type="entry name" value="EPOXHYDRLASE"/>
</dbReference>
<dbReference type="Pfam" id="PF00561">
    <property type="entry name" value="Abhydrolase_1"/>
    <property type="match status" value="1"/>
</dbReference>
<comment type="caution">
    <text evidence="4">The sequence shown here is derived from an EMBL/GenBank/DDBJ whole genome shotgun (WGS) entry which is preliminary data.</text>
</comment>
<keyword evidence="1" id="KW-0378">Hydrolase</keyword>
<evidence type="ECO:0000313" key="5">
    <source>
        <dbReference type="Proteomes" id="UP001163846"/>
    </source>
</evidence>
<dbReference type="GO" id="GO:0016787">
    <property type="term" value="F:hydrolase activity"/>
    <property type="evidence" value="ECO:0007669"/>
    <property type="project" value="UniProtKB-KW"/>
</dbReference>
<evidence type="ECO:0000259" key="3">
    <source>
        <dbReference type="Pfam" id="PF00561"/>
    </source>
</evidence>
<dbReference type="EMBL" id="MU806029">
    <property type="protein sequence ID" value="KAJ3841745.1"/>
    <property type="molecule type" value="Genomic_DNA"/>
</dbReference>
<organism evidence="4 5">
    <name type="scientific">Lentinula raphanica</name>
    <dbReference type="NCBI Taxonomy" id="153919"/>
    <lineage>
        <taxon>Eukaryota</taxon>
        <taxon>Fungi</taxon>
        <taxon>Dikarya</taxon>
        <taxon>Basidiomycota</taxon>
        <taxon>Agaricomycotina</taxon>
        <taxon>Agaricomycetes</taxon>
        <taxon>Agaricomycetidae</taxon>
        <taxon>Agaricales</taxon>
        <taxon>Marasmiineae</taxon>
        <taxon>Omphalotaceae</taxon>
        <taxon>Lentinula</taxon>
    </lineage>
</organism>
<evidence type="ECO:0000256" key="2">
    <source>
        <dbReference type="ARBA" id="ARBA00038334"/>
    </source>
</evidence>
<feature type="domain" description="AB hydrolase-1" evidence="3">
    <location>
        <begin position="49"/>
        <end position="333"/>
    </location>
</feature>